<reference evidence="1 2" key="1">
    <citation type="submission" date="2018-05" db="EMBL/GenBank/DDBJ databases">
        <title>Genome of Sphingosinicella humi QZX222.</title>
        <authorList>
            <person name="Qiao Z."/>
            <person name="Wang G."/>
        </authorList>
    </citation>
    <scope>NUCLEOTIDE SEQUENCE [LARGE SCALE GENOMIC DNA]</scope>
    <source>
        <strain evidence="1 2">QZX222</strain>
    </source>
</reference>
<protein>
    <submittedName>
        <fullName evidence="1">Uncharacterized protein</fullName>
    </submittedName>
</protein>
<keyword evidence="2" id="KW-1185">Reference proteome</keyword>
<evidence type="ECO:0000313" key="1">
    <source>
        <dbReference type="EMBL" id="PWG03025.1"/>
    </source>
</evidence>
<dbReference type="AlphaFoldDB" id="A0A2U2J3W6"/>
<organism evidence="1 2">
    <name type="scientific">Allosphingosinicella humi</name>
    <dbReference type="NCBI Taxonomy" id="2068657"/>
    <lineage>
        <taxon>Bacteria</taxon>
        <taxon>Pseudomonadati</taxon>
        <taxon>Pseudomonadota</taxon>
        <taxon>Alphaproteobacteria</taxon>
        <taxon>Sphingomonadales</taxon>
        <taxon>Sphingomonadaceae</taxon>
        <taxon>Allosphingosinicella</taxon>
    </lineage>
</organism>
<sequence length="131" mass="14844">MTWNSIRLELARTKDFPQGSASRCYLLRLPLTEDGMIDETARKAEPGRATVRRFWPNEPDLSGYVVRTPRGWAFSYRPGEEDDESVFHLETHPMRLGEYITLTEPDGERLPFRVASLSALGGLATAQTSTR</sequence>
<name>A0A2U2J3W6_9SPHN</name>
<gene>
    <name evidence="1" type="ORF">DF286_09200</name>
</gene>
<proteinExistence type="predicted"/>
<dbReference type="EMBL" id="QFFF01000001">
    <property type="protein sequence ID" value="PWG03025.1"/>
    <property type="molecule type" value="Genomic_DNA"/>
</dbReference>
<dbReference type="Proteomes" id="UP000245916">
    <property type="component" value="Unassembled WGS sequence"/>
</dbReference>
<comment type="caution">
    <text evidence="1">The sequence shown here is derived from an EMBL/GenBank/DDBJ whole genome shotgun (WGS) entry which is preliminary data.</text>
</comment>
<accession>A0A2U2J3W6</accession>
<dbReference type="OrthoDB" id="9801741at2"/>
<evidence type="ECO:0000313" key="2">
    <source>
        <dbReference type="Proteomes" id="UP000245916"/>
    </source>
</evidence>
<dbReference type="RefSeq" id="WP_109271163.1">
    <property type="nucleotide sequence ID" value="NZ_QFFF01000001.1"/>
</dbReference>